<organism evidence="5 6">
    <name type="scientific">Ferrimonas pelagia</name>
    <dbReference type="NCBI Taxonomy" id="1177826"/>
    <lineage>
        <taxon>Bacteria</taxon>
        <taxon>Pseudomonadati</taxon>
        <taxon>Pseudomonadota</taxon>
        <taxon>Gammaproteobacteria</taxon>
        <taxon>Alteromonadales</taxon>
        <taxon>Ferrimonadaceae</taxon>
        <taxon>Ferrimonas</taxon>
    </lineage>
</organism>
<keyword evidence="1" id="KW-0472">Membrane</keyword>
<evidence type="ECO:0000259" key="2">
    <source>
        <dbReference type="PROSITE" id="PS50112"/>
    </source>
</evidence>
<feature type="domain" description="EAL" evidence="3">
    <location>
        <begin position="536"/>
        <end position="788"/>
    </location>
</feature>
<dbReference type="Gene3D" id="3.30.450.20">
    <property type="entry name" value="PAS domain"/>
    <property type="match status" value="1"/>
</dbReference>
<dbReference type="SMART" id="SM00091">
    <property type="entry name" value="PAS"/>
    <property type="match status" value="1"/>
</dbReference>
<name>A0ABP9EKG5_9GAMM</name>
<dbReference type="InterPro" id="IPR029787">
    <property type="entry name" value="Nucleotide_cyclase"/>
</dbReference>
<dbReference type="Gene3D" id="3.30.70.270">
    <property type="match status" value="1"/>
</dbReference>
<dbReference type="SUPFAM" id="SSF55073">
    <property type="entry name" value="Nucleotide cyclase"/>
    <property type="match status" value="1"/>
</dbReference>
<dbReference type="PANTHER" id="PTHR33121">
    <property type="entry name" value="CYCLIC DI-GMP PHOSPHODIESTERASE PDEF"/>
    <property type="match status" value="1"/>
</dbReference>
<evidence type="ECO:0000259" key="3">
    <source>
        <dbReference type="PROSITE" id="PS50883"/>
    </source>
</evidence>
<keyword evidence="1" id="KW-0812">Transmembrane</keyword>
<protein>
    <recommendedName>
        <fullName evidence="7">EAL domain-containing protein</fullName>
    </recommendedName>
</protein>
<dbReference type="InterPro" id="IPR050706">
    <property type="entry name" value="Cyclic-di-GMP_PDE-like"/>
</dbReference>
<feature type="domain" description="PAS" evidence="2">
    <location>
        <begin position="250"/>
        <end position="287"/>
    </location>
</feature>
<dbReference type="PROSITE" id="PS50887">
    <property type="entry name" value="GGDEF"/>
    <property type="match status" value="1"/>
</dbReference>
<keyword evidence="1" id="KW-1133">Transmembrane helix</keyword>
<dbReference type="Proteomes" id="UP001499988">
    <property type="component" value="Unassembled WGS sequence"/>
</dbReference>
<proteinExistence type="predicted"/>
<dbReference type="PANTHER" id="PTHR33121:SF71">
    <property type="entry name" value="OXYGEN SENSOR PROTEIN DOSP"/>
    <property type="match status" value="1"/>
</dbReference>
<dbReference type="RefSeq" id="WP_345334311.1">
    <property type="nucleotide sequence ID" value="NZ_BAABJZ010000015.1"/>
</dbReference>
<feature type="transmembrane region" description="Helical" evidence="1">
    <location>
        <begin position="174"/>
        <end position="195"/>
    </location>
</feature>
<dbReference type="Pfam" id="PF00563">
    <property type="entry name" value="EAL"/>
    <property type="match status" value="1"/>
</dbReference>
<dbReference type="InterPro" id="IPR035965">
    <property type="entry name" value="PAS-like_dom_sf"/>
</dbReference>
<dbReference type="NCBIfam" id="TIGR00229">
    <property type="entry name" value="sensory_box"/>
    <property type="match status" value="1"/>
</dbReference>
<dbReference type="CDD" id="cd00130">
    <property type="entry name" value="PAS"/>
    <property type="match status" value="1"/>
</dbReference>
<reference evidence="6" key="1">
    <citation type="journal article" date="2019" name="Int. J. Syst. Evol. Microbiol.">
        <title>The Global Catalogue of Microorganisms (GCM) 10K type strain sequencing project: providing services to taxonomists for standard genome sequencing and annotation.</title>
        <authorList>
            <consortium name="The Broad Institute Genomics Platform"/>
            <consortium name="The Broad Institute Genome Sequencing Center for Infectious Disease"/>
            <person name="Wu L."/>
            <person name="Ma J."/>
        </authorList>
    </citation>
    <scope>NUCLEOTIDE SEQUENCE [LARGE SCALE GENOMIC DNA]</scope>
    <source>
        <strain evidence="6">JCM 18401</strain>
    </source>
</reference>
<keyword evidence="6" id="KW-1185">Reference proteome</keyword>
<dbReference type="Pfam" id="PF00990">
    <property type="entry name" value="GGDEF"/>
    <property type="match status" value="1"/>
</dbReference>
<dbReference type="Gene3D" id="3.20.20.450">
    <property type="entry name" value="EAL domain"/>
    <property type="match status" value="1"/>
</dbReference>
<dbReference type="InterPro" id="IPR000160">
    <property type="entry name" value="GGDEF_dom"/>
</dbReference>
<feature type="domain" description="GGDEF" evidence="4">
    <location>
        <begin position="394"/>
        <end position="527"/>
    </location>
</feature>
<comment type="caution">
    <text evidence="5">The sequence shown here is derived from an EMBL/GenBank/DDBJ whole genome shotgun (WGS) entry which is preliminary data.</text>
</comment>
<dbReference type="PROSITE" id="PS50883">
    <property type="entry name" value="EAL"/>
    <property type="match status" value="1"/>
</dbReference>
<dbReference type="SUPFAM" id="SSF141868">
    <property type="entry name" value="EAL domain-like"/>
    <property type="match status" value="1"/>
</dbReference>
<evidence type="ECO:0000313" key="5">
    <source>
        <dbReference type="EMBL" id="GAA4879357.1"/>
    </source>
</evidence>
<dbReference type="InterPro" id="IPR001633">
    <property type="entry name" value="EAL_dom"/>
</dbReference>
<dbReference type="SMART" id="SM00267">
    <property type="entry name" value="GGDEF"/>
    <property type="match status" value="1"/>
</dbReference>
<accession>A0ABP9EKG5</accession>
<dbReference type="EMBL" id="BAABJZ010000015">
    <property type="protein sequence ID" value="GAA4879357.1"/>
    <property type="molecule type" value="Genomic_DNA"/>
</dbReference>
<sequence length="792" mass="89930">MRLNWLPVLLVGCLLAVLFAADKLFLRALLDEQWQQLKQAQLSTRMVDHTEALGVALSQRDDLMVRHWLKRLSRDEQVEDVWVISPTGEIEYAIDVHSEGQHFSVLPPQIGKELESWLRLPEHRLFPYAGEQKQLWFGDLTQTPMGMDGGALVISTYDLAAFSLTEQAYQNMQLVGFVFVSGTMLLISLFFHLTVTRRIALSIERLKRFARERVVVPVAKDFWRDLELLSQQMYAVFTQLLEQEASLKERNRLIQNTYDNIADGVFITDGHLQISYANQRAAEIFGYPAALELLGVNIETLIPEFPSRLLHNTQLDWSFQHPDGQKRQLRLRWDLSRHSVDQSNQFFVSDRSAEVKAELQLRRLVFHDNHSGLLNQAGLEEAWHSLSRVSAQGELWIMAAVGIDDLKDINLAFGLEISDSLTHYVASNLPKQTPRGGLCARLARDRFAFAYPLQQAQDDPEALCRRLVQHSHMRSMAVGNKAVRFSISCGYVRLLHTHGFGSALQRGLTALDVAQEQGKGEVCHLSDAQFQRFSDDNRCLLRLHNAISKRLLQLYIQPKLALANGQIVGGEALVRWQDEGKWVSPADFIPMAERADIIHYIDQYMIEAVCQLVARIRQRFGAMVLAVNVSAKYFGREEFRQYIRHTATKYQLQPGELEIEITEYSLLEISSGVRQSMSLLERLGIGLAIDDFGTGASNLSSLISLPINHVKIDKSFTEQLVGSGRGRYVVESIFAFSEPLGIRITAEGVETQAQREALDRLGCDYAQGFLFYRPMPAQKFVELMSEARQQEA</sequence>
<dbReference type="InterPro" id="IPR000014">
    <property type="entry name" value="PAS"/>
</dbReference>
<evidence type="ECO:0008006" key="7">
    <source>
        <dbReference type="Google" id="ProtNLM"/>
    </source>
</evidence>
<dbReference type="PROSITE" id="PS50112">
    <property type="entry name" value="PAS"/>
    <property type="match status" value="1"/>
</dbReference>
<dbReference type="InterPro" id="IPR035919">
    <property type="entry name" value="EAL_sf"/>
</dbReference>
<gene>
    <name evidence="5" type="ORF">GCM10023333_11580</name>
</gene>
<evidence type="ECO:0000259" key="4">
    <source>
        <dbReference type="PROSITE" id="PS50887"/>
    </source>
</evidence>
<dbReference type="Pfam" id="PF13188">
    <property type="entry name" value="PAS_8"/>
    <property type="match status" value="1"/>
</dbReference>
<dbReference type="CDD" id="cd01948">
    <property type="entry name" value="EAL"/>
    <property type="match status" value="1"/>
</dbReference>
<dbReference type="InterPro" id="IPR043128">
    <property type="entry name" value="Rev_trsase/Diguanyl_cyclase"/>
</dbReference>
<dbReference type="SMART" id="SM00052">
    <property type="entry name" value="EAL"/>
    <property type="match status" value="1"/>
</dbReference>
<evidence type="ECO:0000256" key="1">
    <source>
        <dbReference type="SAM" id="Phobius"/>
    </source>
</evidence>
<evidence type="ECO:0000313" key="6">
    <source>
        <dbReference type="Proteomes" id="UP001499988"/>
    </source>
</evidence>
<dbReference type="SUPFAM" id="SSF55785">
    <property type="entry name" value="PYP-like sensor domain (PAS domain)"/>
    <property type="match status" value="1"/>
</dbReference>